<comment type="caution">
    <text evidence="1">The sequence shown here is derived from an EMBL/GenBank/DDBJ whole genome shotgun (WGS) entry which is preliminary data.</text>
</comment>
<keyword evidence="2" id="KW-1185">Reference proteome</keyword>
<proteinExistence type="predicted"/>
<name>A0A4Z1HG78_9HELO</name>
<reference evidence="1 2" key="1">
    <citation type="submission" date="2017-12" db="EMBL/GenBank/DDBJ databases">
        <title>Comparative genomics of Botrytis spp.</title>
        <authorList>
            <person name="Valero-Jimenez C.A."/>
            <person name="Tapia P."/>
            <person name="Veloso J."/>
            <person name="Silva-Moreno E."/>
            <person name="Staats M."/>
            <person name="Valdes J.H."/>
            <person name="Van Kan J.A.L."/>
        </authorList>
    </citation>
    <scope>NUCLEOTIDE SEQUENCE [LARGE SCALE GENOMIC DNA]</scope>
    <source>
        <strain evidence="1 2">MUCL11595</strain>
    </source>
</reference>
<organism evidence="1 2">
    <name type="scientific">Botryotinia convoluta</name>
    <dbReference type="NCBI Taxonomy" id="54673"/>
    <lineage>
        <taxon>Eukaryota</taxon>
        <taxon>Fungi</taxon>
        <taxon>Dikarya</taxon>
        <taxon>Ascomycota</taxon>
        <taxon>Pezizomycotina</taxon>
        <taxon>Leotiomycetes</taxon>
        <taxon>Helotiales</taxon>
        <taxon>Sclerotiniaceae</taxon>
        <taxon>Botryotinia</taxon>
    </lineage>
</organism>
<accession>A0A4Z1HG78</accession>
<dbReference type="AlphaFoldDB" id="A0A4Z1HG78"/>
<dbReference type="EMBL" id="PQXN01000252">
    <property type="protein sequence ID" value="TGO48059.1"/>
    <property type="molecule type" value="Genomic_DNA"/>
</dbReference>
<dbReference type="Proteomes" id="UP000297527">
    <property type="component" value="Unassembled WGS sequence"/>
</dbReference>
<sequence length="75" mass="8444">MEEGHLVRTRLTPRLALQLTRESFFKYVVGIRNNETSLDATSPFTTTVMLSLDTYSSTTHRDEFGLKLPSFCTGG</sequence>
<gene>
    <name evidence="1" type="ORF">BCON_0253g00080</name>
</gene>
<evidence type="ECO:0000313" key="1">
    <source>
        <dbReference type="EMBL" id="TGO48059.1"/>
    </source>
</evidence>
<evidence type="ECO:0000313" key="2">
    <source>
        <dbReference type="Proteomes" id="UP000297527"/>
    </source>
</evidence>
<protein>
    <submittedName>
        <fullName evidence="1">Uncharacterized protein</fullName>
    </submittedName>
</protein>